<dbReference type="Gene3D" id="3.90.25.10">
    <property type="entry name" value="UDP-galactose 4-epimerase, domain 1"/>
    <property type="match status" value="1"/>
</dbReference>
<keyword evidence="3" id="KW-0175">Coiled coil</keyword>
<keyword evidence="6" id="KW-1185">Reference proteome</keyword>
<reference evidence="5" key="1">
    <citation type="journal article" date="2023" name="Mol. Phylogenet. Evol.">
        <title>Genome-scale phylogeny and comparative genomics of the fungal order Sordariales.</title>
        <authorList>
            <person name="Hensen N."/>
            <person name="Bonometti L."/>
            <person name="Westerberg I."/>
            <person name="Brannstrom I.O."/>
            <person name="Guillou S."/>
            <person name="Cros-Aarteil S."/>
            <person name="Calhoun S."/>
            <person name="Haridas S."/>
            <person name="Kuo A."/>
            <person name="Mondo S."/>
            <person name="Pangilinan J."/>
            <person name="Riley R."/>
            <person name="LaButti K."/>
            <person name="Andreopoulos B."/>
            <person name="Lipzen A."/>
            <person name="Chen C."/>
            <person name="Yan M."/>
            <person name="Daum C."/>
            <person name="Ng V."/>
            <person name="Clum A."/>
            <person name="Steindorff A."/>
            <person name="Ohm R.A."/>
            <person name="Martin F."/>
            <person name="Silar P."/>
            <person name="Natvig D.O."/>
            <person name="Lalanne C."/>
            <person name="Gautier V."/>
            <person name="Ament-Velasquez S.L."/>
            <person name="Kruys A."/>
            <person name="Hutchinson M.I."/>
            <person name="Powell A.J."/>
            <person name="Barry K."/>
            <person name="Miller A.N."/>
            <person name="Grigoriev I.V."/>
            <person name="Debuchy R."/>
            <person name="Gladieux P."/>
            <person name="Hiltunen Thoren M."/>
            <person name="Johannesson H."/>
        </authorList>
    </citation>
    <scope>NUCLEOTIDE SEQUENCE</scope>
    <source>
        <strain evidence="5">CBS 990.96</strain>
    </source>
</reference>
<proteinExistence type="predicted"/>
<feature type="coiled-coil region" evidence="3">
    <location>
        <begin position="231"/>
        <end position="258"/>
    </location>
</feature>
<organism evidence="5 6">
    <name type="scientific">Podospora fimiseda</name>
    <dbReference type="NCBI Taxonomy" id="252190"/>
    <lineage>
        <taxon>Eukaryota</taxon>
        <taxon>Fungi</taxon>
        <taxon>Dikarya</taxon>
        <taxon>Ascomycota</taxon>
        <taxon>Pezizomycotina</taxon>
        <taxon>Sordariomycetes</taxon>
        <taxon>Sordariomycetidae</taxon>
        <taxon>Sordariales</taxon>
        <taxon>Podosporaceae</taxon>
        <taxon>Podospora</taxon>
    </lineage>
</organism>
<dbReference type="CDD" id="cd05259">
    <property type="entry name" value="PCBER_SDR_a"/>
    <property type="match status" value="1"/>
</dbReference>
<name>A0AAN6YMV9_9PEZI</name>
<dbReference type="InterPro" id="IPR008030">
    <property type="entry name" value="NmrA-like"/>
</dbReference>
<dbReference type="InterPro" id="IPR045312">
    <property type="entry name" value="PCBER-like"/>
</dbReference>
<dbReference type="InterPro" id="IPR036291">
    <property type="entry name" value="NAD(P)-bd_dom_sf"/>
</dbReference>
<evidence type="ECO:0000256" key="1">
    <source>
        <dbReference type="ARBA" id="ARBA00022857"/>
    </source>
</evidence>
<keyword evidence="2" id="KW-0560">Oxidoreductase</keyword>
<sequence>MSSPTPARKVLLIGATGSIGSIILQALITSPIPISVTILKHAGSTAPPPPNIPVITLSSYNAPISTLVPILGGYDAIISCQTTFSVSSQLNLIDAAIQAGVKRFFPSEYGLNNMRDDTQALCSVFKEKGTIQKYLREREDQIEWTSIACGTWLKWSFEHGFLGIDVKGKKTRYWDDGEGRFSINTEGLTAKAMVKAVTSHWEETRNRIVFLSEVVTSQREIVEEVERQMGGKKFEVEKVDMEEEVKRLQERFESGEKMAVVGLIEAGLVSGKFGTDFEREEEVMTEKLGLNKLTLEEMVADALAGL</sequence>
<dbReference type="AlphaFoldDB" id="A0AAN6YMV9"/>
<evidence type="ECO:0000256" key="2">
    <source>
        <dbReference type="ARBA" id="ARBA00023002"/>
    </source>
</evidence>
<dbReference type="Proteomes" id="UP001301958">
    <property type="component" value="Unassembled WGS sequence"/>
</dbReference>
<keyword evidence="1" id="KW-0521">NADP</keyword>
<evidence type="ECO:0000256" key="3">
    <source>
        <dbReference type="SAM" id="Coils"/>
    </source>
</evidence>
<evidence type="ECO:0000313" key="6">
    <source>
        <dbReference type="Proteomes" id="UP001301958"/>
    </source>
</evidence>
<comment type="caution">
    <text evidence="5">The sequence shown here is derived from an EMBL/GenBank/DDBJ whole genome shotgun (WGS) entry which is preliminary data.</text>
</comment>
<protein>
    <submittedName>
        <fullName evidence="5">NAD(P)-binding protein</fullName>
    </submittedName>
</protein>
<dbReference type="SUPFAM" id="SSF51735">
    <property type="entry name" value="NAD(P)-binding Rossmann-fold domains"/>
    <property type="match status" value="1"/>
</dbReference>
<gene>
    <name evidence="5" type="ORF">QBC38DRAFT_522725</name>
</gene>
<reference evidence="5" key="2">
    <citation type="submission" date="2023-05" db="EMBL/GenBank/DDBJ databases">
        <authorList>
            <consortium name="Lawrence Berkeley National Laboratory"/>
            <person name="Steindorff A."/>
            <person name="Hensen N."/>
            <person name="Bonometti L."/>
            <person name="Westerberg I."/>
            <person name="Brannstrom I.O."/>
            <person name="Guillou S."/>
            <person name="Cros-Aarteil S."/>
            <person name="Calhoun S."/>
            <person name="Haridas S."/>
            <person name="Kuo A."/>
            <person name="Mondo S."/>
            <person name="Pangilinan J."/>
            <person name="Riley R."/>
            <person name="Labutti K."/>
            <person name="Andreopoulos B."/>
            <person name="Lipzen A."/>
            <person name="Chen C."/>
            <person name="Yanf M."/>
            <person name="Daum C."/>
            <person name="Ng V."/>
            <person name="Clum A."/>
            <person name="Ohm R."/>
            <person name="Martin F."/>
            <person name="Silar P."/>
            <person name="Natvig D."/>
            <person name="Lalanne C."/>
            <person name="Gautier V."/>
            <person name="Ament-Velasquez S.L."/>
            <person name="Kruys A."/>
            <person name="Hutchinson M.I."/>
            <person name="Powell A.J."/>
            <person name="Barry K."/>
            <person name="Miller A.N."/>
            <person name="Grigoriev I.V."/>
            <person name="Debuchy R."/>
            <person name="Gladieux P."/>
            <person name="Thoren M.H."/>
            <person name="Johannesson H."/>
        </authorList>
    </citation>
    <scope>NUCLEOTIDE SEQUENCE</scope>
    <source>
        <strain evidence="5">CBS 990.96</strain>
    </source>
</reference>
<dbReference type="InterPro" id="IPR051609">
    <property type="entry name" value="NmrA/Isoflavone_reductase-like"/>
</dbReference>
<dbReference type="Gene3D" id="3.40.50.720">
    <property type="entry name" value="NAD(P)-binding Rossmann-like Domain"/>
    <property type="match status" value="1"/>
</dbReference>
<accession>A0AAN6YMV9</accession>
<dbReference type="PANTHER" id="PTHR47706:SF9">
    <property type="entry name" value="NMRA-LIKE DOMAIN-CONTAINING PROTEIN-RELATED"/>
    <property type="match status" value="1"/>
</dbReference>
<dbReference type="Pfam" id="PF05368">
    <property type="entry name" value="NmrA"/>
    <property type="match status" value="1"/>
</dbReference>
<dbReference type="EMBL" id="MU865561">
    <property type="protein sequence ID" value="KAK4221308.1"/>
    <property type="molecule type" value="Genomic_DNA"/>
</dbReference>
<evidence type="ECO:0000259" key="4">
    <source>
        <dbReference type="Pfam" id="PF05368"/>
    </source>
</evidence>
<feature type="domain" description="NmrA-like" evidence="4">
    <location>
        <begin position="8"/>
        <end position="252"/>
    </location>
</feature>
<dbReference type="GO" id="GO:0016491">
    <property type="term" value="F:oxidoreductase activity"/>
    <property type="evidence" value="ECO:0007669"/>
    <property type="project" value="UniProtKB-KW"/>
</dbReference>
<dbReference type="PANTHER" id="PTHR47706">
    <property type="entry name" value="NMRA-LIKE FAMILY PROTEIN"/>
    <property type="match status" value="1"/>
</dbReference>
<evidence type="ECO:0000313" key="5">
    <source>
        <dbReference type="EMBL" id="KAK4221308.1"/>
    </source>
</evidence>